<dbReference type="PANTHER" id="PTHR11085">
    <property type="entry name" value="NAD-DEPENDENT PROTEIN DEACYLASE SIRTUIN-5, MITOCHONDRIAL-RELATED"/>
    <property type="match status" value="1"/>
</dbReference>
<evidence type="ECO:0000256" key="7">
    <source>
        <dbReference type="PROSITE-ProRule" id="PRU00236"/>
    </source>
</evidence>
<keyword evidence="5" id="KW-0520">NAD</keyword>
<comment type="similarity">
    <text evidence="2">Belongs to the sirtuin family. Class I subfamily.</text>
</comment>
<dbReference type="AlphaFoldDB" id="A0A8H3TP42"/>
<dbReference type="GO" id="GO:0005739">
    <property type="term" value="C:mitochondrion"/>
    <property type="evidence" value="ECO:0007669"/>
    <property type="project" value="UniProtKB-SubCell"/>
</dbReference>
<dbReference type="Pfam" id="PF02146">
    <property type="entry name" value="SIR2"/>
    <property type="match status" value="1"/>
</dbReference>
<evidence type="ECO:0000313" key="10">
    <source>
        <dbReference type="Proteomes" id="UP000620104"/>
    </source>
</evidence>
<evidence type="ECO:0000256" key="5">
    <source>
        <dbReference type="ARBA" id="ARBA00023027"/>
    </source>
</evidence>
<keyword evidence="10" id="KW-1185">Reference proteome</keyword>
<keyword evidence="4" id="KW-0809">Transit peptide</keyword>
<dbReference type="GO" id="GO:0070403">
    <property type="term" value="F:NAD+ binding"/>
    <property type="evidence" value="ECO:0007669"/>
    <property type="project" value="InterPro"/>
</dbReference>
<sequence length="362" mass="39577">MKISIPTLPNPSGSTPGYINPLANISLPHAVAKTKEFLDKGKGKVLVLTGAGISVDSGIRAYRGSEGHYTTNPNYRPIFYGELVEPGSKGQMFRQRYWSRSYLGYPPVRDAKPNPTHMYVAALQRLGLAPALITQNVDRLHHKASPFSLTETDKRILELHGTLHFVHCPKNGHMRPRDEFQELLGTLNPTWEKVVKDAHGGRVKTNPDGDVDLGGVKYDSFVVPSCQDCEALGIKDSIVKPNVVFFGETISEAVKDRAVHMVAQSTGILVLGTSLATYSAFRLIKQALEAQKPVLMLSIGPSRADNLPGVEKIEMKAGTVLEGVLERYLVSKHGPLREEVKAMMAKGVVKVPDQVPTPRAEG</sequence>
<dbReference type="PROSITE" id="PS50305">
    <property type="entry name" value="SIRTUIN"/>
    <property type="match status" value="1"/>
</dbReference>
<gene>
    <name evidence="9" type="ORF">NliqN6_1153</name>
</gene>
<dbReference type="InterPro" id="IPR026590">
    <property type="entry name" value="Ssirtuin_cat_dom"/>
</dbReference>
<evidence type="ECO:0000256" key="3">
    <source>
        <dbReference type="ARBA" id="ARBA00022679"/>
    </source>
</evidence>
<organism evidence="9 10">
    <name type="scientific">Naganishia liquefaciens</name>
    <dbReference type="NCBI Taxonomy" id="104408"/>
    <lineage>
        <taxon>Eukaryota</taxon>
        <taxon>Fungi</taxon>
        <taxon>Dikarya</taxon>
        <taxon>Basidiomycota</taxon>
        <taxon>Agaricomycotina</taxon>
        <taxon>Tremellomycetes</taxon>
        <taxon>Filobasidiales</taxon>
        <taxon>Filobasidiaceae</taxon>
        <taxon>Naganishia</taxon>
    </lineage>
</organism>
<comment type="caution">
    <text evidence="9">The sequence shown here is derived from an EMBL/GenBank/DDBJ whole genome shotgun (WGS) entry which is preliminary data.</text>
</comment>
<dbReference type="InterPro" id="IPR050134">
    <property type="entry name" value="NAD-dep_sirtuin_deacylases"/>
</dbReference>
<dbReference type="Gene3D" id="3.30.1600.10">
    <property type="entry name" value="SIR2/SIRT2 'Small Domain"/>
    <property type="match status" value="1"/>
</dbReference>
<dbReference type="PANTHER" id="PTHR11085:SF10">
    <property type="entry name" value="NAD-DEPENDENT PROTEIN DEACYLASE SIRTUIN-5, MITOCHONDRIAL-RELATED"/>
    <property type="match status" value="1"/>
</dbReference>
<comment type="subcellular location">
    <subcellularLocation>
        <location evidence="1">Mitochondrion</location>
    </subcellularLocation>
</comment>
<dbReference type="GO" id="GO:0017136">
    <property type="term" value="F:histone deacetylase activity, NAD-dependent"/>
    <property type="evidence" value="ECO:0007669"/>
    <property type="project" value="TreeGrafter"/>
</dbReference>
<evidence type="ECO:0000259" key="8">
    <source>
        <dbReference type="PROSITE" id="PS50305"/>
    </source>
</evidence>
<dbReference type="EMBL" id="BLZA01000009">
    <property type="protein sequence ID" value="GHJ84751.1"/>
    <property type="molecule type" value="Genomic_DNA"/>
</dbReference>
<comment type="caution">
    <text evidence="7">Lacks conserved residue(s) required for the propagation of feature annotation.</text>
</comment>
<accession>A0A8H3TP42</accession>
<keyword evidence="3" id="KW-0808">Transferase</keyword>
<dbReference type="InterPro" id="IPR026591">
    <property type="entry name" value="Sirtuin_cat_small_dom_sf"/>
</dbReference>
<proteinExistence type="inferred from homology"/>
<reference evidence="9" key="1">
    <citation type="submission" date="2020-07" db="EMBL/GenBank/DDBJ databases">
        <title>Draft Genome Sequence of a Deep-Sea Yeast, Naganishia (Cryptococcus) liquefaciens strain N6.</title>
        <authorList>
            <person name="Han Y.W."/>
            <person name="Kajitani R."/>
            <person name="Morimoto H."/>
            <person name="Parhat M."/>
            <person name="Tsubouchi H."/>
            <person name="Bakenova O."/>
            <person name="Ogata M."/>
            <person name="Argunhan B."/>
            <person name="Aoki R."/>
            <person name="Kajiwara S."/>
            <person name="Itoh T."/>
            <person name="Iwasaki H."/>
        </authorList>
    </citation>
    <scope>NUCLEOTIDE SEQUENCE</scope>
    <source>
        <strain evidence="9">N6</strain>
    </source>
</reference>
<dbReference type="InterPro" id="IPR029035">
    <property type="entry name" value="DHS-like_NAD/FAD-binding_dom"/>
</dbReference>
<protein>
    <recommendedName>
        <fullName evidence="8">Deacetylase sirtuin-type domain-containing protein</fullName>
    </recommendedName>
</protein>
<feature type="domain" description="Deacetylase sirtuin-type" evidence="8">
    <location>
        <begin position="24"/>
        <end position="332"/>
    </location>
</feature>
<dbReference type="InterPro" id="IPR003000">
    <property type="entry name" value="Sirtuin"/>
</dbReference>
<dbReference type="Gene3D" id="3.40.50.1220">
    <property type="entry name" value="TPP-binding domain"/>
    <property type="match status" value="1"/>
</dbReference>
<evidence type="ECO:0000256" key="4">
    <source>
        <dbReference type="ARBA" id="ARBA00022946"/>
    </source>
</evidence>
<dbReference type="Proteomes" id="UP000620104">
    <property type="component" value="Unassembled WGS sequence"/>
</dbReference>
<evidence type="ECO:0000256" key="6">
    <source>
        <dbReference type="ARBA" id="ARBA00023128"/>
    </source>
</evidence>
<keyword evidence="6" id="KW-0496">Mitochondrion</keyword>
<dbReference type="SUPFAM" id="SSF52467">
    <property type="entry name" value="DHS-like NAD/FAD-binding domain"/>
    <property type="match status" value="1"/>
</dbReference>
<evidence type="ECO:0000313" key="9">
    <source>
        <dbReference type="EMBL" id="GHJ84751.1"/>
    </source>
</evidence>
<evidence type="ECO:0000256" key="1">
    <source>
        <dbReference type="ARBA" id="ARBA00004173"/>
    </source>
</evidence>
<name>A0A8H3TP42_9TREE</name>
<dbReference type="OrthoDB" id="424302at2759"/>
<evidence type="ECO:0000256" key="2">
    <source>
        <dbReference type="ARBA" id="ARBA00006924"/>
    </source>
</evidence>